<dbReference type="InterPro" id="IPR038050">
    <property type="entry name" value="Neuro_actylchol_rec"/>
</dbReference>
<dbReference type="Proteomes" id="UP000694388">
    <property type="component" value="Unplaced"/>
</dbReference>
<keyword evidence="12" id="KW-0407">Ion channel</keyword>
<keyword evidence="19" id="KW-1185">Reference proteome</keyword>
<evidence type="ECO:0000256" key="14">
    <source>
        <dbReference type="SAM" id="Phobius"/>
    </source>
</evidence>
<reference evidence="18" key="2">
    <citation type="submission" date="2025-09" db="UniProtKB">
        <authorList>
            <consortium name="Ensembl"/>
        </authorList>
    </citation>
    <scope>IDENTIFICATION</scope>
</reference>
<dbReference type="GO" id="GO:0045211">
    <property type="term" value="C:postsynaptic membrane"/>
    <property type="evidence" value="ECO:0007669"/>
    <property type="project" value="InterPro"/>
</dbReference>
<proteinExistence type="predicted"/>
<dbReference type="SUPFAM" id="SSF63712">
    <property type="entry name" value="Nicotinic receptor ligand binding domain-like"/>
    <property type="match status" value="1"/>
</dbReference>
<protein>
    <submittedName>
        <fullName evidence="18">Cholinergic receptor, nicotinic, gamma</fullName>
    </submittedName>
</protein>
<dbReference type="InterPro" id="IPR036719">
    <property type="entry name" value="Neuro-gated_channel_TM_sf"/>
</dbReference>
<reference evidence="18" key="1">
    <citation type="submission" date="2025-08" db="UniProtKB">
        <authorList>
            <consortium name="Ensembl"/>
        </authorList>
    </citation>
    <scope>IDENTIFICATION</scope>
</reference>
<evidence type="ECO:0000256" key="12">
    <source>
        <dbReference type="ARBA" id="ARBA00023303"/>
    </source>
</evidence>
<dbReference type="Gene3D" id="2.70.170.10">
    <property type="entry name" value="Neurotransmitter-gated ion-channel ligand-binding domain"/>
    <property type="match status" value="2"/>
</dbReference>
<feature type="chain" id="PRO_5046572237" evidence="15">
    <location>
        <begin position="25"/>
        <end position="485"/>
    </location>
</feature>
<keyword evidence="3 14" id="KW-0812">Transmembrane</keyword>
<keyword evidence="15" id="KW-0732">Signal</keyword>
<feature type="transmembrane region" description="Helical" evidence="14">
    <location>
        <begin position="440"/>
        <end position="462"/>
    </location>
</feature>
<evidence type="ECO:0000313" key="18">
    <source>
        <dbReference type="Ensembl" id="ENSEBUP00000011473.1"/>
    </source>
</evidence>
<keyword evidence="5" id="KW-0770">Synapse</keyword>
<evidence type="ECO:0000259" key="17">
    <source>
        <dbReference type="Pfam" id="PF02932"/>
    </source>
</evidence>
<dbReference type="Ensembl" id="ENSEBUT00000012043.1">
    <property type="protein sequence ID" value="ENSEBUP00000011473.1"/>
    <property type="gene ID" value="ENSEBUG00000007345.1"/>
</dbReference>
<keyword evidence="2" id="KW-1003">Cell membrane</keyword>
<dbReference type="PRINTS" id="PR00254">
    <property type="entry name" value="NICOTINICR"/>
</dbReference>
<evidence type="ECO:0000256" key="10">
    <source>
        <dbReference type="ARBA" id="ARBA00023180"/>
    </source>
</evidence>
<evidence type="ECO:0000256" key="3">
    <source>
        <dbReference type="ARBA" id="ARBA00022692"/>
    </source>
</evidence>
<evidence type="ECO:0000256" key="9">
    <source>
        <dbReference type="ARBA" id="ARBA00023170"/>
    </source>
</evidence>
<keyword evidence="8" id="KW-1015">Disulfide bond</keyword>
<feature type="transmembrane region" description="Helical" evidence="14">
    <location>
        <begin position="284"/>
        <end position="305"/>
    </location>
</feature>
<organism evidence="18 19">
    <name type="scientific">Eptatretus burgeri</name>
    <name type="common">Inshore hagfish</name>
    <dbReference type="NCBI Taxonomy" id="7764"/>
    <lineage>
        <taxon>Eukaryota</taxon>
        <taxon>Metazoa</taxon>
        <taxon>Chordata</taxon>
        <taxon>Craniata</taxon>
        <taxon>Vertebrata</taxon>
        <taxon>Cyclostomata</taxon>
        <taxon>Myxini</taxon>
        <taxon>Myxiniformes</taxon>
        <taxon>Myxinidae</taxon>
        <taxon>Eptatretinae</taxon>
        <taxon>Eptatretus</taxon>
    </lineage>
</organism>
<dbReference type="Pfam" id="PF02931">
    <property type="entry name" value="Neur_chan_LBD"/>
    <property type="match status" value="2"/>
</dbReference>
<keyword evidence="1" id="KW-0813">Transport</keyword>
<comment type="subcellular location">
    <subcellularLocation>
        <location evidence="13">Synaptic cell membrane</location>
        <topology evidence="13">Multi-pass membrane protein</topology>
    </subcellularLocation>
</comment>
<evidence type="ECO:0000256" key="11">
    <source>
        <dbReference type="ARBA" id="ARBA00023286"/>
    </source>
</evidence>
<dbReference type="Gene3D" id="1.20.58.390">
    <property type="entry name" value="Neurotransmitter-gated ion-channel transmembrane domain"/>
    <property type="match status" value="3"/>
</dbReference>
<dbReference type="GO" id="GO:0022848">
    <property type="term" value="F:acetylcholine-gated monoatomic cation-selective channel activity"/>
    <property type="evidence" value="ECO:0007669"/>
    <property type="project" value="InterPro"/>
</dbReference>
<keyword evidence="6" id="KW-0406">Ion transport</keyword>
<evidence type="ECO:0000256" key="7">
    <source>
        <dbReference type="ARBA" id="ARBA00023136"/>
    </source>
</evidence>
<keyword evidence="11" id="KW-1071">Ligand-gated ion channel</keyword>
<evidence type="ECO:0000256" key="13">
    <source>
        <dbReference type="ARBA" id="ARBA00034099"/>
    </source>
</evidence>
<dbReference type="InterPro" id="IPR036734">
    <property type="entry name" value="Neur_chan_lig-bd_sf"/>
</dbReference>
<evidence type="ECO:0000256" key="4">
    <source>
        <dbReference type="ARBA" id="ARBA00022989"/>
    </source>
</evidence>
<dbReference type="PANTHER" id="PTHR18945">
    <property type="entry name" value="NEUROTRANSMITTER GATED ION CHANNEL"/>
    <property type="match status" value="1"/>
</dbReference>
<dbReference type="InterPro" id="IPR006202">
    <property type="entry name" value="Neur_chan_lig-bd"/>
</dbReference>
<dbReference type="GO" id="GO:0004888">
    <property type="term" value="F:transmembrane signaling receptor activity"/>
    <property type="evidence" value="ECO:0007669"/>
    <property type="project" value="InterPro"/>
</dbReference>
<feature type="domain" description="Neurotransmitter-gated ion-channel ligand-binding" evidence="16">
    <location>
        <begin position="36"/>
        <end position="143"/>
    </location>
</feature>
<dbReference type="AlphaFoldDB" id="A0A8C4Q834"/>
<keyword evidence="4 14" id="KW-1133">Transmembrane helix</keyword>
<keyword evidence="9" id="KW-0675">Receptor</keyword>
<dbReference type="OMA" id="ENETIEW"/>
<feature type="domain" description="Neurotransmitter-gated ion-channel ligand-binding" evidence="16">
    <location>
        <begin position="144"/>
        <end position="231"/>
    </location>
</feature>
<dbReference type="PRINTS" id="PR00252">
    <property type="entry name" value="NRIONCHANNEL"/>
</dbReference>
<feature type="domain" description="Neurotransmitter-gated ion-channel transmembrane" evidence="17">
    <location>
        <begin position="280"/>
        <end position="457"/>
    </location>
</feature>
<dbReference type="InterPro" id="IPR006029">
    <property type="entry name" value="Neurotrans-gated_channel_TM"/>
</dbReference>
<keyword evidence="10" id="KW-0325">Glycoprotein</keyword>
<evidence type="ECO:0000256" key="2">
    <source>
        <dbReference type="ARBA" id="ARBA00022475"/>
    </source>
</evidence>
<evidence type="ECO:0000256" key="8">
    <source>
        <dbReference type="ARBA" id="ARBA00023157"/>
    </source>
</evidence>
<evidence type="ECO:0000256" key="6">
    <source>
        <dbReference type="ARBA" id="ARBA00023065"/>
    </source>
</evidence>
<keyword evidence="7 14" id="KW-0472">Membrane</keyword>
<evidence type="ECO:0000256" key="5">
    <source>
        <dbReference type="ARBA" id="ARBA00023018"/>
    </source>
</evidence>
<dbReference type="InterPro" id="IPR002394">
    <property type="entry name" value="Nicotinic_acetylcholine_rcpt"/>
</dbReference>
<evidence type="ECO:0000256" key="15">
    <source>
        <dbReference type="SAM" id="SignalP"/>
    </source>
</evidence>
<dbReference type="GeneTree" id="ENSGT00940000160041"/>
<sequence>MHGLERQRILLWRTMAKITRLVLAHCLGEAEYINEEEHVFADLFRDYEKYVRPVIKESDVVDVQIKMTLTNLISLVNESLMSNVWIELQWTDKRLSWDPEKYKGVDLIHVPADMVWLPDIVLENNVDGQFEIAFYCNVLIYSTVTFFPFDWQNCTLVFRSQTYSAKEVNLELTIEEGVKIEWIEIDPQAFTENGEWAIRHRPAKKVINTQFSAGDREYQEVVFYLIIQRKPLFYVINIIVPCVLISSLSLMVFFLPAQGLTSLLQTSFKRHYCIQNTCVCRYLMFKMVVVTIIVMNSVISLNVSLRTPNTHRMSTRIRRIFIDFLPPLLQLVHETENEETTLQKEDVTMPQRRKSSLRLMAKAEEYMMKTPRSELMFERQRHRKELMLESGGYHSLSQASAEVKTSVAACKYISECLREKNDFDSANDDWIMMGKVIDRICFCVMSVLILLGTFSIFFMGHLNQAPALPFPGDPKKYLPMKKKED</sequence>
<feature type="transmembrane region" description="Helical" evidence="14">
    <location>
        <begin position="232"/>
        <end position="255"/>
    </location>
</feature>
<evidence type="ECO:0000256" key="1">
    <source>
        <dbReference type="ARBA" id="ARBA00022448"/>
    </source>
</evidence>
<evidence type="ECO:0000259" key="16">
    <source>
        <dbReference type="Pfam" id="PF02931"/>
    </source>
</evidence>
<dbReference type="SUPFAM" id="SSF90112">
    <property type="entry name" value="Neurotransmitter-gated ion-channel transmembrane pore"/>
    <property type="match status" value="1"/>
</dbReference>
<evidence type="ECO:0000313" key="19">
    <source>
        <dbReference type="Proteomes" id="UP000694388"/>
    </source>
</evidence>
<accession>A0A8C4Q834</accession>
<dbReference type="InterPro" id="IPR006201">
    <property type="entry name" value="Neur_channel"/>
</dbReference>
<dbReference type="Pfam" id="PF02932">
    <property type="entry name" value="Neur_chan_memb"/>
    <property type="match status" value="1"/>
</dbReference>
<name>A0A8C4Q834_EPTBU</name>
<feature type="signal peptide" evidence="15">
    <location>
        <begin position="1"/>
        <end position="24"/>
    </location>
</feature>